<evidence type="ECO:0000256" key="1">
    <source>
        <dbReference type="SAM" id="Phobius"/>
    </source>
</evidence>
<keyword evidence="1" id="KW-1133">Transmembrane helix</keyword>
<dbReference type="Pfam" id="PF06686">
    <property type="entry name" value="SpoIIIAC"/>
    <property type="match status" value="1"/>
</dbReference>
<feature type="transmembrane region" description="Helical" evidence="1">
    <location>
        <begin position="7"/>
        <end position="25"/>
    </location>
</feature>
<organism evidence="2 3">
    <name type="scientific">Marinisporobacter balticus</name>
    <dbReference type="NCBI Taxonomy" id="2018667"/>
    <lineage>
        <taxon>Bacteria</taxon>
        <taxon>Bacillati</taxon>
        <taxon>Bacillota</taxon>
        <taxon>Clostridia</taxon>
        <taxon>Peptostreptococcales</taxon>
        <taxon>Thermotaleaceae</taxon>
        <taxon>Marinisporobacter</taxon>
    </lineage>
</organism>
<dbReference type="InterPro" id="IPR009570">
    <property type="entry name" value="Spore_III_AC"/>
</dbReference>
<name>A0A4R2KYM7_9FIRM</name>
<dbReference type="InterPro" id="IPR025664">
    <property type="entry name" value="Spore_III_AC/AD"/>
</dbReference>
<accession>A0A4R2KYM7</accession>
<keyword evidence="3" id="KW-1185">Reference proteome</keyword>
<feature type="transmembrane region" description="Helical" evidence="1">
    <location>
        <begin position="37"/>
        <end position="58"/>
    </location>
</feature>
<reference evidence="2 3" key="1">
    <citation type="submission" date="2019-03" db="EMBL/GenBank/DDBJ databases">
        <title>Genomic Encyclopedia of Type Strains, Phase IV (KMG-IV): sequencing the most valuable type-strain genomes for metagenomic binning, comparative biology and taxonomic classification.</title>
        <authorList>
            <person name="Goeker M."/>
        </authorList>
    </citation>
    <scope>NUCLEOTIDE SEQUENCE [LARGE SCALE GENOMIC DNA]</scope>
    <source>
        <strain evidence="2 3">DSM 102940</strain>
    </source>
</reference>
<protein>
    <submittedName>
        <fullName evidence="2">Stage III sporulation protein AC</fullName>
    </submittedName>
</protein>
<proteinExistence type="predicted"/>
<dbReference type="NCBIfam" id="TIGR02848">
    <property type="entry name" value="spore_III_AC"/>
    <property type="match status" value="1"/>
</dbReference>
<evidence type="ECO:0000313" key="2">
    <source>
        <dbReference type="EMBL" id="TCO79184.1"/>
    </source>
</evidence>
<evidence type="ECO:0000313" key="3">
    <source>
        <dbReference type="Proteomes" id="UP000294919"/>
    </source>
</evidence>
<dbReference type="EMBL" id="SLWV01000003">
    <property type="protein sequence ID" value="TCO79184.1"/>
    <property type="molecule type" value="Genomic_DNA"/>
</dbReference>
<gene>
    <name evidence="2" type="ORF">EV214_103237</name>
</gene>
<comment type="caution">
    <text evidence="2">The sequence shown here is derived from an EMBL/GenBank/DDBJ whole genome shotgun (WGS) entry which is preliminary data.</text>
</comment>
<dbReference type="AlphaFoldDB" id="A0A4R2KYM7"/>
<keyword evidence="1" id="KW-0812">Transmembrane</keyword>
<dbReference type="Proteomes" id="UP000294919">
    <property type="component" value="Unassembled WGS sequence"/>
</dbReference>
<keyword evidence="1" id="KW-0472">Membrane</keyword>
<sequence length="67" mass="7496">MHISVDIIFKIAAIGILVSVLNLVLKHSGREEQAMMTTLVGIVVVLFMVIQMISELFATVKTMFQLY</sequence>